<evidence type="ECO:0000313" key="5">
    <source>
        <dbReference type="Proteomes" id="UP000474778"/>
    </source>
</evidence>
<dbReference type="SUPFAM" id="SSF53850">
    <property type="entry name" value="Periplasmic binding protein-like II"/>
    <property type="match status" value="1"/>
</dbReference>
<dbReference type="Proteomes" id="UP000474778">
    <property type="component" value="Unassembled WGS sequence"/>
</dbReference>
<evidence type="ECO:0000313" key="4">
    <source>
        <dbReference type="EMBL" id="MXR69588.1"/>
    </source>
</evidence>
<dbReference type="SMART" id="SM00062">
    <property type="entry name" value="PBPb"/>
    <property type="match status" value="1"/>
</dbReference>
<gene>
    <name evidence="4" type="ORF">GNT65_13035</name>
</gene>
<comment type="caution">
    <text evidence="4">The sequence shown here is derived from an EMBL/GenBank/DDBJ whole genome shotgun (WGS) entry which is preliminary data.</text>
</comment>
<dbReference type="PANTHER" id="PTHR35936:SF35">
    <property type="entry name" value="L-CYSTINE-BINDING PROTEIN TCYJ"/>
    <property type="match status" value="1"/>
</dbReference>
<dbReference type="PANTHER" id="PTHR35936">
    <property type="entry name" value="MEMBRANE-BOUND LYTIC MUREIN TRANSGLYCOSYLASE F"/>
    <property type="match status" value="1"/>
</dbReference>
<organism evidence="4 5">
    <name type="scientific">Shewanella insulae</name>
    <dbReference type="NCBI Taxonomy" id="2681496"/>
    <lineage>
        <taxon>Bacteria</taxon>
        <taxon>Pseudomonadati</taxon>
        <taxon>Pseudomonadota</taxon>
        <taxon>Gammaproteobacteria</taxon>
        <taxon>Alteromonadales</taxon>
        <taxon>Shewanellaceae</taxon>
        <taxon>Shewanella</taxon>
    </lineage>
</organism>
<evidence type="ECO:0000259" key="3">
    <source>
        <dbReference type="SMART" id="SM00062"/>
    </source>
</evidence>
<evidence type="ECO:0000256" key="1">
    <source>
        <dbReference type="ARBA" id="ARBA00010333"/>
    </source>
</evidence>
<feature type="domain" description="Solute-binding protein family 3/N-terminal" evidence="3">
    <location>
        <begin position="56"/>
        <end position="293"/>
    </location>
</feature>
<name>A0A6L7I2J9_9GAMM</name>
<proteinExistence type="inferred from homology"/>
<keyword evidence="2" id="KW-0732">Signal</keyword>
<protein>
    <submittedName>
        <fullName evidence="4">Transporter substrate-binding domain-containing protein</fullName>
    </submittedName>
</protein>
<evidence type="ECO:0000256" key="2">
    <source>
        <dbReference type="ARBA" id="ARBA00022729"/>
    </source>
</evidence>
<accession>A0A6L7I2J9</accession>
<dbReference type="Pfam" id="PF00497">
    <property type="entry name" value="SBP_bac_3"/>
    <property type="match status" value="1"/>
</dbReference>
<dbReference type="AlphaFoldDB" id="A0A6L7I2J9"/>
<dbReference type="Gene3D" id="3.40.190.10">
    <property type="entry name" value="Periplasmic binding protein-like II"/>
    <property type="match status" value="2"/>
</dbReference>
<reference evidence="4 5" key="1">
    <citation type="submission" date="2019-12" db="EMBL/GenBank/DDBJ databases">
        <title>Shewanella insulae sp. nov., isolated from a tidal flat.</title>
        <authorList>
            <person name="Yoon J.-H."/>
        </authorList>
    </citation>
    <scope>NUCLEOTIDE SEQUENCE [LARGE SCALE GENOMIC DNA]</scope>
    <source>
        <strain evidence="4 5">JBTF-M18</strain>
    </source>
</reference>
<comment type="similarity">
    <text evidence="1">Belongs to the bacterial solute-binding protein 3 family.</text>
</comment>
<keyword evidence="5" id="KW-1185">Reference proteome</keyword>
<dbReference type="InterPro" id="IPR001638">
    <property type="entry name" value="Solute-binding_3/MltF_N"/>
</dbReference>
<dbReference type="EMBL" id="WRPA01000011">
    <property type="protein sequence ID" value="MXR69588.1"/>
    <property type="molecule type" value="Genomic_DNA"/>
</dbReference>
<sequence>MSMAKATSNALDKITRLYSIRIFLIGLSMNSKLFLLLLLFAWQPCVATHLEVGVKAIRICIDETEYPPLNYFIRLDGQKTTVNAGFDIELLRRVLASSDWQVNLVAAPWPRCLLEVEQGRLDAAMAASANAERRATFLLSRPYFYLSPSVAFLTERFPLLAEDGIPKRLDSLGRVCGIRGFNYAYYGQPDDLDIARSNEIFQFSDLLLKRRCEFFLINREVFNAILRLEGQETLSAKLAILPMAGGAKVPFYMLVSRRSPHAQALVEDFNQGIDRLEKSGALARLWARFTARLGGKVAP</sequence>